<evidence type="ECO:0000259" key="3">
    <source>
        <dbReference type="Pfam" id="PF01569"/>
    </source>
</evidence>
<dbReference type="Pfam" id="PF01569">
    <property type="entry name" value="PAP2"/>
    <property type="match status" value="1"/>
</dbReference>
<dbReference type="InParanoid" id="A0A2G5C6M1"/>
<accession>A0A2G5C6M1</accession>
<evidence type="ECO:0000313" key="4">
    <source>
        <dbReference type="EMBL" id="PIA26920.1"/>
    </source>
</evidence>
<keyword evidence="2" id="KW-1133">Transmembrane helix</keyword>
<dbReference type="Gene3D" id="1.20.144.10">
    <property type="entry name" value="Phosphatidic acid phosphatase type 2/haloperoxidase"/>
    <property type="match status" value="1"/>
</dbReference>
<reference evidence="4 5" key="1">
    <citation type="submission" date="2017-09" db="EMBL/GenBank/DDBJ databases">
        <title>WGS assembly of Aquilegia coerulea Goldsmith.</title>
        <authorList>
            <person name="Hodges S."/>
            <person name="Kramer E."/>
            <person name="Nordborg M."/>
            <person name="Tomkins J."/>
            <person name="Borevitz J."/>
            <person name="Derieg N."/>
            <person name="Yan J."/>
            <person name="Mihaltcheva S."/>
            <person name="Hayes R.D."/>
            <person name="Rokhsar D."/>
        </authorList>
    </citation>
    <scope>NUCLEOTIDE SEQUENCE [LARGE SCALE GENOMIC DNA]</scope>
    <source>
        <strain evidence="5">cv. Goldsmith</strain>
    </source>
</reference>
<dbReference type="GO" id="GO:0005789">
    <property type="term" value="C:endoplasmic reticulum membrane"/>
    <property type="evidence" value="ECO:0007669"/>
    <property type="project" value="TreeGrafter"/>
</dbReference>
<dbReference type="SUPFAM" id="SSF48317">
    <property type="entry name" value="Acid phosphatase/Vanadium-dependent haloperoxidase"/>
    <property type="match status" value="1"/>
</dbReference>
<keyword evidence="2" id="KW-0472">Membrane</keyword>
<dbReference type="GO" id="GO:0008610">
    <property type="term" value="P:lipid biosynthetic process"/>
    <property type="evidence" value="ECO:0007669"/>
    <property type="project" value="TreeGrafter"/>
</dbReference>
<dbReference type="FunCoup" id="A0A2G5C6M1">
    <property type="interactions" value="391"/>
</dbReference>
<feature type="domain" description="Phosphatidic acid phosphatase type 2/haloperoxidase" evidence="3">
    <location>
        <begin position="132"/>
        <end position="220"/>
    </location>
</feature>
<protein>
    <recommendedName>
        <fullName evidence="3">Phosphatidic acid phosphatase type 2/haloperoxidase domain-containing protein</fullName>
    </recommendedName>
</protein>
<keyword evidence="5" id="KW-1185">Reference proteome</keyword>
<gene>
    <name evidence="4" type="ORF">AQUCO_08500011v1</name>
</gene>
<feature type="transmembrane region" description="Helical" evidence="2">
    <location>
        <begin position="201"/>
        <end position="220"/>
    </location>
</feature>
<feature type="transmembrane region" description="Helical" evidence="2">
    <location>
        <begin position="148"/>
        <end position="165"/>
    </location>
</feature>
<feature type="transmembrane region" description="Helical" evidence="2">
    <location>
        <begin position="232"/>
        <end position="253"/>
    </location>
</feature>
<dbReference type="InterPro" id="IPR000326">
    <property type="entry name" value="PAP2/HPO"/>
</dbReference>
<name>A0A2G5C6M1_AQUCA</name>
<dbReference type="OrthoDB" id="302705at2759"/>
<keyword evidence="1" id="KW-0378">Hydrolase</keyword>
<sequence length="267" mass="29663">MSSKAIPCRFSSCSNSLNPISRHKFATTKPLCFPIRSAAYDNYRINKQEIVPEVTASPVRRSINDNIEVIQQESILSNGSLLFGSRVLSNGLENTINEMSKWLVIASYIAVILWKHNAELSITLKHILNHDRPVSTLRSDPGMPSSHAQSIFFVVVFFILSMVITSELNGTTVFMGVLALSLGSYLSWLRISQNLHTISQVFAGAIVGATFSLLWFHAWHAFVLEAFVASPLVQTIVVLGSAAFLVGLCLYALKHLLKEETYKVLHR</sequence>
<evidence type="ECO:0000313" key="5">
    <source>
        <dbReference type="Proteomes" id="UP000230069"/>
    </source>
</evidence>
<dbReference type="EMBL" id="KZ305102">
    <property type="protein sequence ID" value="PIA26920.1"/>
    <property type="molecule type" value="Genomic_DNA"/>
</dbReference>
<dbReference type="PANTHER" id="PTHR11247">
    <property type="entry name" value="PALMITOYL-PROTEIN THIOESTERASE/DOLICHYLDIPHOSPHATASE 1"/>
    <property type="match status" value="1"/>
</dbReference>
<dbReference type="InterPro" id="IPR036938">
    <property type="entry name" value="PAP2/HPO_sf"/>
</dbReference>
<evidence type="ECO:0000256" key="1">
    <source>
        <dbReference type="ARBA" id="ARBA00022801"/>
    </source>
</evidence>
<organism evidence="4 5">
    <name type="scientific">Aquilegia coerulea</name>
    <name type="common">Rocky mountain columbine</name>
    <dbReference type="NCBI Taxonomy" id="218851"/>
    <lineage>
        <taxon>Eukaryota</taxon>
        <taxon>Viridiplantae</taxon>
        <taxon>Streptophyta</taxon>
        <taxon>Embryophyta</taxon>
        <taxon>Tracheophyta</taxon>
        <taxon>Spermatophyta</taxon>
        <taxon>Magnoliopsida</taxon>
        <taxon>Ranunculales</taxon>
        <taxon>Ranunculaceae</taxon>
        <taxon>Thalictroideae</taxon>
        <taxon>Aquilegia</taxon>
    </lineage>
</organism>
<dbReference type="AlphaFoldDB" id="A0A2G5C6M1"/>
<dbReference type="Proteomes" id="UP000230069">
    <property type="component" value="Unassembled WGS sequence"/>
</dbReference>
<dbReference type="PANTHER" id="PTHR11247:SF40">
    <property type="entry name" value="LIPID PHOSPHATE PHOSPHATASE EPSILON 1, CHLOROPLASTIC"/>
    <property type="match status" value="1"/>
</dbReference>
<dbReference type="GO" id="GO:0006487">
    <property type="term" value="P:protein N-linked glycosylation"/>
    <property type="evidence" value="ECO:0007669"/>
    <property type="project" value="TreeGrafter"/>
</dbReference>
<feature type="transmembrane region" description="Helical" evidence="2">
    <location>
        <begin position="171"/>
        <end position="189"/>
    </location>
</feature>
<keyword evidence="2" id="KW-0812">Transmembrane</keyword>
<evidence type="ECO:0000256" key="2">
    <source>
        <dbReference type="SAM" id="Phobius"/>
    </source>
</evidence>
<dbReference type="GO" id="GO:0047874">
    <property type="term" value="F:dolichyldiphosphatase activity"/>
    <property type="evidence" value="ECO:0007669"/>
    <property type="project" value="TreeGrafter"/>
</dbReference>
<proteinExistence type="predicted"/>
<dbReference type="STRING" id="218851.A0A2G5C6M1"/>